<evidence type="ECO:0000313" key="2">
    <source>
        <dbReference type="EMBL" id="CAA9275573.1"/>
    </source>
</evidence>
<protein>
    <submittedName>
        <fullName evidence="2">Uncharacterized protein</fullName>
    </submittedName>
</protein>
<reference evidence="2" key="1">
    <citation type="submission" date="2020-02" db="EMBL/GenBank/DDBJ databases">
        <authorList>
            <person name="Meier V. D."/>
        </authorList>
    </citation>
    <scope>NUCLEOTIDE SEQUENCE</scope>
    <source>
        <strain evidence="2">AVDCRST_MAG76</strain>
    </source>
</reference>
<feature type="region of interest" description="Disordered" evidence="1">
    <location>
        <begin position="366"/>
        <end position="398"/>
    </location>
</feature>
<proteinExistence type="predicted"/>
<organism evidence="2">
    <name type="scientific">uncultured Acidimicrobiales bacterium</name>
    <dbReference type="NCBI Taxonomy" id="310071"/>
    <lineage>
        <taxon>Bacteria</taxon>
        <taxon>Bacillati</taxon>
        <taxon>Actinomycetota</taxon>
        <taxon>Acidimicrobiia</taxon>
        <taxon>Acidimicrobiales</taxon>
        <taxon>environmental samples</taxon>
    </lineage>
</organism>
<gene>
    <name evidence="2" type="ORF">AVDCRST_MAG76-3657</name>
</gene>
<sequence length="423" mass="42956">MGLFDPLEDLANDVVGAVVDVVDTAADVVEGVGEGFADLGDAFVDAGEFTLDAFDTGLTFLEDVGFFDVVDYATVGLVDIEYDDSGFSLDLGIEDVIGYGIEIGENGVSFEADYVGSGFEVAVGADGFTAAASLGVDWGPLPNASARVNVDDEGQLGAAGKAEVYIPHPAGLSGGEVEGSYQETEEGFRVEGSLTGRHYAPSGTYAGAGVHASHERFADGYSTTVGLHGEAGQLGGPEVRASIDYTESRDGDVETSGVRVSAQGEVAPGVSAESSLSYTHVETPEGELDIVSGSAAVSGAGADVAASTTVVSGPGGLSIDGEADVDLGRDPIEVARSAADAAGIDVPDLPEVPDVPRLPDVARSAARATGVDIPDVPDLPDRPGASDLSRLQEVAEAPEELTRTFEDAAGDALGNAFSDTVDD</sequence>
<dbReference type="EMBL" id="CADCSZ010000216">
    <property type="protein sequence ID" value="CAA9275573.1"/>
    <property type="molecule type" value="Genomic_DNA"/>
</dbReference>
<name>A0A6J4JCP3_9ACTN</name>
<evidence type="ECO:0000256" key="1">
    <source>
        <dbReference type="SAM" id="MobiDB-lite"/>
    </source>
</evidence>
<dbReference type="AlphaFoldDB" id="A0A6J4JCP3"/>
<accession>A0A6J4JCP3</accession>